<protein>
    <submittedName>
        <fullName evidence="2">Predicted phosphoribosyltransferase</fullName>
    </submittedName>
</protein>
<dbReference type="Gene3D" id="3.40.50.2020">
    <property type="match status" value="1"/>
</dbReference>
<dbReference type="GO" id="GO:0016757">
    <property type="term" value="F:glycosyltransferase activity"/>
    <property type="evidence" value="ECO:0007669"/>
    <property type="project" value="UniProtKB-KW"/>
</dbReference>
<keyword evidence="3" id="KW-1185">Reference proteome</keyword>
<dbReference type="SUPFAM" id="SSF53271">
    <property type="entry name" value="PRTase-like"/>
    <property type="match status" value="1"/>
</dbReference>
<dbReference type="EMBL" id="LT670846">
    <property type="protein sequence ID" value="SHK34756.1"/>
    <property type="molecule type" value="Genomic_DNA"/>
</dbReference>
<feature type="domain" description="Phosphoribosyltransferase" evidence="1">
    <location>
        <begin position="10"/>
        <end position="170"/>
    </location>
</feature>
<dbReference type="Gene3D" id="3.30.1310.20">
    <property type="entry name" value="PRTase-like"/>
    <property type="match status" value="1"/>
</dbReference>
<dbReference type="AlphaFoldDB" id="A0A1M6RQL0"/>
<evidence type="ECO:0000313" key="3">
    <source>
        <dbReference type="Proteomes" id="UP000189810"/>
    </source>
</evidence>
<dbReference type="Pfam" id="PF00156">
    <property type="entry name" value="Pribosyltran"/>
    <property type="match status" value="1"/>
</dbReference>
<reference evidence="2 3" key="1">
    <citation type="submission" date="2016-11" db="EMBL/GenBank/DDBJ databases">
        <authorList>
            <person name="Jaros S."/>
            <person name="Januszkiewicz K."/>
            <person name="Wedrychowicz H."/>
        </authorList>
    </citation>
    <scope>NUCLEOTIDE SEQUENCE [LARGE SCALE GENOMIC DNA]</scope>
    <source>
        <strain evidence="2 3">DSM 19557</strain>
    </source>
</reference>
<dbReference type="Proteomes" id="UP000189810">
    <property type="component" value="Chromosome I"/>
</dbReference>
<keyword evidence="2" id="KW-0808">Transferase</keyword>
<evidence type="ECO:0000259" key="1">
    <source>
        <dbReference type="Pfam" id="PF00156"/>
    </source>
</evidence>
<name>A0A1M6RQL0_9AQUI</name>
<proteinExistence type="predicted"/>
<accession>A0A1M6RQL0</accession>
<evidence type="ECO:0000313" key="2">
    <source>
        <dbReference type="EMBL" id="SHK34756.1"/>
    </source>
</evidence>
<dbReference type="STRING" id="381751.SAMN05444391_0735"/>
<dbReference type="InterPro" id="IPR029057">
    <property type="entry name" value="PRTase-like"/>
</dbReference>
<dbReference type="OrthoDB" id="9810066at2"/>
<gene>
    <name evidence="2" type="ORF">SAMN05444391_0735</name>
</gene>
<dbReference type="CDD" id="cd06223">
    <property type="entry name" value="PRTases_typeI"/>
    <property type="match status" value="1"/>
</dbReference>
<sequence>MTFFDRADAGKLLGEYLKENMVQNHVDVVLGIPRGGVLVAKEVARALGKPLGVLLVRKLGVPSNPELAFGAVDPDGEVYLDQSTVDYFGLSEEDIKKVVRNELEKIRERERRFAKALIDPEGKQLLIVDDGIATGLTVLAGIGYLRRKGAKSIYVAAPVCPASTIQRLTKVADKVYCYHVVGDSSFAVGIFYRDFRQVTDEEVEEVLSQE</sequence>
<dbReference type="RefSeq" id="WP_079653879.1">
    <property type="nucleotide sequence ID" value="NZ_LT670846.1"/>
</dbReference>
<organism evidence="2 3">
    <name type="scientific">Thermocrinis minervae</name>
    <dbReference type="NCBI Taxonomy" id="381751"/>
    <lineage>
        <taxon>Bacteria</taxon>
        <taxon>Pseudomonadati</taxon>
        <taxon>Aquificota</taxon>
        <taxon>Aquificia</taxon>
        <taxon>Aquificales</taxon>
        <taxon>Aquificaceae</taxon>
        <taxon>Thermocrinis</taxon>
    </lineage>
</organism>
<dbReference type="InterPro" id="IPR000836">
    <property type="entry name" value="PRTase_dom"/>
</dbReference>
<keyword evidence="2" id="KW-0328">Glycosyltransferase</keyword>